<feature type="domain" description="Reverse transcriptase Ty1/copia-type" evidence="2">
    <location>
        <begin position="446"/>
        <end position="652"/>
    </location>
</feature>
<dbReference type="PANTHER" id="PTHR11439">
    <property type="entry name" value="GAG-POL-RELATED RETROTRANSPOSON"/>
    <property type="match status" value="1"/>
</dbReference>
<name>A0A438DKY2_VITVI</name>
<protein>
    <submittedName>
        <fullName evidence="3">Retrovirus-related Pol polyprotein from transposon RE1</fullName>
    </submittedName>
</protein>
<proteinExistence type="predicted"/>
<evidence type="ECO:0000313" key="4">
    <source>
        <dbReference type="Proteomes" id="UP000288805"/>
    </source>
</evidence>
<evidence type="ECO:0000259" key="2">
    <source>
        <dbReference type="Pfam" id="PF07727"/>
    </source>
</evidence>
<dbReference type="InterPro" id="IPR043502">
    <property type="entry name" value="DNA/RNA_pol_sf"/>
</dbReference>
<gene>
    <name evidence="3" type="primary">RE1_1162</name>
    <name evidence="3" type="ORF">CK203_079697</name>
</gene>
<sequence length="820" mass="93269">MGTGPKLGDPHFEAWDEEDSMIMTWLWNSMISEISDTCMFLATAKDIWDAIQQTYSKARDAAQVYEVKVKTVAAKQGDKTIAEYANQLKSLWQELDHYRVIKTKCPEDAAILKDFIEQDRVYDFLVGLNPEFDQVRIQILGKQEVSCFNEVVALIRGEESRTCLMLNPQNTDSSAMVAGSGNNSATNMERVLVSGNGRSSQPKTQNRDYKDNLWCTYCKKACHTHERCWKLHGKPPSREWGQKGEQPSNNGQAHVTTVQQNGATPQEIGSLNQEEVERVRSLICNLDKPAGVHWRIQDEDSGRMIGHARERDGLYYLKASSQSNITKGKSSHSFVSEGENSVMEDKDRGDFLFLDLPSLPLSKQSRPTDPLIETLPKLPDQPEPVPENPKSAPENVRFDKVFSRKKTVVPESVQVQDFNPNSENEALTDEKWKQAMNVEMEALEKNKTWELVKLPTRKKPVGCKWVYIVKYRADGSIERYKARLVAKGYTQTYGIDYQETFAPVAKMNTVRVLLSLAANYNWYLQQFDVKNAFLHGELEEEIYMEVPPGYDNNLAAHTVCKLKKALYGLKQSPRTWFGRFARVMITMGYRQSQGDHTLFIKHSSSGRLTALLVYVDDIIVTGNDDKERQVLNQCLAKEFEIKALGRLKYFLASTPIDPNLRLGEAENDATIDKEMYQRLVGRLIYLSHTRPDIAYAVSMISQFMHSPKEAHLQVAYRVLQYLKGTPGKGIMFKRNGGLVLEAYTDADYAGSIIDRRSTFEYCTFLGGNLVTWRSKKQNVVARSSAEAEFRAMAQGVCVLLWLKIVLEDLKIKWDGPMRLL</sequence>
<feature type="region of interest" description="Disordered" evidence="1">
    <location>
        <begin position="363"/>
        <end position="395"/>
    </location>
</feature>
<organism evidence="3 4">
    <name type="scientific">Vitis vinifera</name>
    <name type="common">Grape</name>
    <dbReference type="NCBI Taxonomy" id="29760"/>
    <lineage>
        <taxon>Eukaryota</taxon>
        <taxon>Viridiplantae</taxon>
        <taxon>Streptophyta</taxon>
        <taxon>Embryophyta</taxon>
        <taxon>Tracheophyta</taxon>
        <taxon>Spermatophyta</taxon>
        <taxon>Magnoliopsida</taxon>
        <taxon>eudicotyledons</taxon>
        <taxon>Gunneridae</taxon>
        <taxon>Pentapetalae</taxon>
        <taxon>rosids</taxon>
        <taxon>Vitales</taxon>
        <taxon>Vitaceae</taxon>
        <taxon>Viteae</taxon>
        <taxon>Vitis</taxon>
    </lineage>
</organism>
<reference evidence="3 4" key="1">
    <citation type="journal article" date="2018" name="PLoS Genet.">
        <title>Population sequencing reveals clonal diversity and ancestral inbreeding in the grapevine cultivar Chardonnay.</title>
        <authorList>
            <person name="Roach M.J."/>
            <person name="Johnson D.L."/>
            <person name="Bohlmann J."/>
            <person name="van Vuuren H.J."/>
            <person name="Jones S.J."/>
            <person name="Pretorius I.S."/>
            <person name="Schmidt S.A."/>
            <person name="Borneman A.R."/>
        </authorList>
    </citation>
    <scope>NUCLEOTIDE SEQUENCE [LARGE SCALE GENOMIC DNA]</scope>
    <source>
        <strain evidence="4">cv. Chardonnay</strain>
        <tissue evidence="3">Leaf</tissue>
    </source>
</reference>
<dbReference type="Proteomes" id="UP000288805">
    <property type="component" value="Unassembled WGS sequence"/>
</dbReference>
<dbReference type="AlphaFoldDB" id="A0A438DKY2"/>
<dbReference type="PANTHER" id="PTHR11439:SF440">
    <property type="entry name" value="INTEGRASE CATALYTIC DOMAIN-CONTAINING PROTEIN"/>
    <property type="match status" value="1"/>
</dbReference>
<dbReference type="EMBL" id="QGNW01001582">
    <property type="protein sequence ID" value="RVW36140.1"/>
    <property type="molecule type" value="Genomic_DNA"/>
</dbReference>
<dbReference type="CDD" id="cd09272">
    <property type="entry name" value="RNase_HI_RT_Ty1"/>
    <property type="match status" value="1"/>
</dbReference>
<evidence type="ECO:0000313" key="3">
    <source>
        <dbReference type="EMBL" id="RVW36140.1"/>
    </source>
</evidence>
<evidence type="ECO:0000256" key="1">
    <source>
        <dbReference type="SAM" id="MobiDB-lite"/>
    </source>
</evidence>
<dbReference type="InterPro" id="IPR013103">
    <property type="entry name" value="RVT_2"/>
</dbReference>
<accession>A0A438DKY2</accession>
<comment type="caution">
    <text evidence="3">The sequence shown here is derived from an EMBL/GenBank/DDBJ whole genome shotgun (WGS) entry which is preliminary data.</text>
</comment>
<dbReference type="Pfam" id="PF07727">
    <property type="entry name" value="RVT_2"/>
    <property type="match status" value="1"/>
</dbReference>
<dbReference type="SUPFAM" id="SSF56672">
    <property type="entry name" value="DNA/RNA polymerases"/>
    <property type="match status" value="1"/>
</dbReference>